<protein>
    <submittedName>
        <fullName evidence="2">Uncharacterized protein</fullName>
    </submittedName>
</protein>
<feature type="region of interest" description="Disordered" evidence="1">
    <location>
        <begin position="1"/>
        <end position="23"/>
    </location>
</feature>
<reference evidence="2 3" key="1">
    <citation type="journal article" date="2021" name="Sci. Rep.">
        <title>Chromosome anchoring in Senegalese sole (Solea senegalensis) reveals sex-associated markers and genome rearrangements in flatfish.</title>
        <authorList>
            <person name="Guerrero-Cozar I."/>
            <person name="Gomez-Garrido J."/>
            <person name="Berbel C."/>
            <person name="Martinez-Blanch J.F."/>
            <person name="Alioto T."/>
            <person name="Claros M.G."/>
            <person name="Gagnaire P.A."/>
            <person name="Manchado M."/>
        </authorList>
    </citation>
    <scope>NUCLEOTIDE SEQUENCE [LARGE SCALE GENOMIC DNA]</scope>
    <source>
        <strain evidence="2">Sse05_10M</strain>
    </source>
</reference>
<dbReference type="EMBL" id="JAGKHQ010000006">
    <property type="protein sequence ID" value="KAG7513428.1"/>
    <property type="molecule type" value="Genomic_DNA"/>
</dbReference>
<dbReference type="AlphaFoldDB" id="A0AAV6S8I6"/>
<evidence type="ECO:0000313" key="3">
    <source>
        <dbReference type="Proteomes" id="UP000693946"/>
    </source>
</evidence>
<keyword evidence="3" id="KW-1185">Reference proteome</keyword>
<name>A0AAV6S8I6_SOLSE</name>
<comment type="caution">
    <text evidence="2">The sequence shown here is derived from an EMBL/GenBank/DDBJ whole genome shotgun (WGS) entry which is preliminary data.</text>
</comment>
<organism evidence="2 3">
    <name type="scientific">Solea senegalensis</name>
    <name type="common">Senegalese sole</name>
    <dbReference type="NCBI Taxonomy" id="28829"/>
    <lineage>
        <taxon>Eukaryota</taxon>
        <taxon>Metazoa</taxon>
        <taxon>Chordata</taxon>
        <taxon>Craniata</taxon>
        <taxon>Vertebrata</taxon>
        <taxon>Euteleostomi</taxon>
        <taxon>Actinopterygii</taxon>
        <taxon>Neopterygii</taxon>
        <taxon>Teleostei</taxon>
        <taxon>Neoteleostei</taxon>
        <taxon>Acanthomorphata</taxon>
        <taxon>Carangaria</taxon>
        <taxon>Pleuronectiformes</taxon>
        <taxon>Pleuronectoidei</taxon>
        <taxon>Soleidae</taxon>
        <taxon>Solea</taxon>
    </lineage>
</organism>
<accession>A0AAV6S8I6</accession>
<evidence type="ECO:0000256" key="1">
    <source>
        <dbReference type="SAM" id="MobiDB-lite"/>
    </source>
</evidence>
<proteinExistence type="predicted"/>
<dbReference type="Proteomes" id="UP000693946">
    <property type="component" value="Linkage Group LG14"/>
</dbReference>
<sequence length="65" mass="6924">MSSASVSVLKITEGKTGEQAGPPNDLAKAFRHAAHSMLIQPAAPLQTALYRKDEPLFPFSSSVIN</sequence>
<evidence type="ECO:0000313" key="2">
    <source>
        <dbReference type="EMBL" id="KAG7513428.1"/>
    </source>
</evidence>
<gene>
    <name evidence="2" type="ORF">JOB18_007613</name>
</gene>